<keyword evidence="2" id="KW-1185">Reference proteome</keyword>
<dbReference type="WBParaSite" id="ACAC_0001372801-mRNA-1">
    <property type="protein sequence ID" value="ACAC_0001372801-mRNA-1"/>
    <property type="gene ID" value="ACAC_0001372801"/>
</dbReference>
<proteinExistence type="predicted"/>
<dbReference type="Proteomes" id="UP000035642">
    <property type="component" value="Unassembled WGS sequence"/>
</dbReference>
<protein>
    <submittedName>
        <fullName evidence="3">DHC_N1 domain-containing protein</fullName>
    </submittedName>
</protein>
<evidence type="ECO:0000313" key="2">
    <source>
        <dbReference type="Proteomes" id="UP000035642"/>
    </source>
</evidence>
<dbReference type="AlphaFoldDB" id="A0A0K0DPN9"/>
<dbReference type="STRING" id="6313.A0A0K0DPN9"/>
<name>A0A0K0DPN9_ANGCA</name>
<evidence type="ECO:0000259" key="1">
    <source>
        <dbReference type="Pfam" id="PF08385"/>
    </source>
</evidence>
<dbReference type="Pfam" id="PF08385">
    <property type="entry name" value="DHC_N1"/>
    <property type="match status" value="1"/>
</dbReference>
<dbReference type="InterPro" id="IPR013594">
    <property type="entry name" value="Dynein_heavy_tail"/>
</dbReference>
<reference evidence="3" key="2">
    <citation type="submission" date="2017-02" db="UniProtKB">
        <authorList>
            <consortium name="WormBaseParasite"/>
        </authorList>
    </citation>
    <scope>IDENTIFICATION</scope>
</reference>
<sequence>MDRSVDELITLVEAFEDCCDALWNSQPSYPETRMRSLIQCMGTFIRFVLFITKCKKQLVLSLKQFGPQIALLLNEPGIEAEVEKIIETAMRNTVVLAYNPFTENNWKSRMLVTEKSMDSIIDRTIPVLKSRLQPDKLERNHLTADLEKYKSFLCREKIKEKLQPERETLLAQLSGKLLDKDKEIEKRITTFSERGRFLTEIAAKLENMQSLCSALLDDLASYPSFNRRMTSFMDKLKQAEQESYDEWCRETIQSIDDTTDSIALETRGRIMVLEKKNGTLNVNYSDRLLKLLKEVRLLSRFLFFFCFCFLNTRYF</sequence>
<evidence type="ECO:0000313" key="3">
    <source>
        <dbReference type="WBParaSite" id="ACAC_0001372801-mRNA-1"/>
    </source>
</evidence>
<accession>A0A0K0DPN9</accession>
<organism evidence="2 3">
    <name type="scientific">Angiostrongylus cantonensis</name>
    <name type="common">Rat lungworm</name>
    <dbReference type="NCBI Taxonomy" id="6313"/>
    <lineage>
        <taxon>Eukaryota</taxon>
        <taxon>Metazoa</taxon>
        <taxon>Ecdysozoa</taxon>
        <taxon>Nematoda</taxon>
        <taxon>Chromadorea</taxon>
        <taxon>Rhabditida</taxon>
        <taxon>Rhabditina</taxon>
        <taxon>Rhabditomorpha</taxon>
        <taxon>Strongyloidea</taxon>
        <taxon>Metastrongylidae</taxon>
        <taxon>Angiostrongylus</taxon>
    </lineage>
</organism>
<feature type="domain" description="Dynein heavy chain tail" evidence="1">
    <location>
        <begin position="5"/>
        <end position="301"/>
    </location>
</feature>
<reference evidence="2" key="1">
    <citation type="submission" date="2012-09" db="EMBL/GenBank/DDBJ databases">
        <authorList>
            <person name="Martin A.A."/>
        </authorList>
    </citation>
    <scope>NUCLEOTIDE SEQUENCE</scope>
</reference>